<organism evidence="1 2">
    <name type="scientific">Pleionea mediterranea</name>
    <dbReference type="NCBI Taxonomy" id="523701"/>
    <lineage>
        <taxon>Bacteria</taxon>
        <taxon>Pseudomonadati</taxon>
        <taxon>Pseudomonadota</taxon>
        <taxon>Gammaproteobacteria</taxon>
        <taxon>Oceanospirillales</taxon>
        <taxon>Pleioneaceae</taxon>
        <taxon>Pleionea</taxon>
    </lineage>
</organism>
<sequence>MINNMNSNSSVTIAPLESTQVTQTHSIYLDAEKYLPVNFQLTDRPWSISLNILCSFRMSDYLDGKFALLLEYQDLRGKHRLPVDILELSFENALLFSNLVEIPVRGELSDICLKLTGVPKDIDVETELLHIHLEESRSYSDSQPIRKVL</sequence>
<protein>
    <submittedName>
        <fullName evidence="1">Uncharacterized protein</fullName>
    </submittedName>
</protein>
<name>A0A316FMI5_9GAMM</name>
<accession>A0A316FMI5</accession>
<evidence type="ECO:0000313" key="1">
    <source>
        <dbReference type="EMBL" id="PWK50111.1"/>
    </source>
</evidence>
<evidence type="ECO:0000313" key="2">
    <source>
        <dbReference type="Proteomes" id="UP000245790"/>
    </source>
</evidence>
<dbReference type="EMBL" id="QGGU01000007">
    <property type="protein sequence ID" value="PWK50111.1"/>
    <property type="molecule type" value="Genomic_DNA"/>
</dbReference>
<dbReference type="Proteomes" id="UP000245790">
    <property type="component" value="Unassembled WGS sequence"/>
</dbReference>
<reference evidence="1 2" key="1">
    <citation type="submission" date="2018-05" db="EMBL/GenBank/DDBJ databases">
        <title>Genomic Encyclopedia of Type Strains, Phase IV (KMG-IV): sequencing the most valuable type-strain genomes for metagenomic binning, comparative biology and taxonomic classification.</title>
        <authorList>
            <person name="Goeker M."/>
        </authorList>
    </citation>
    <scope>NUCLEOTIDE SEQUENCE [LARGE SCALE GENOMIC DNA]</scope>
    <source>
        <strain evidence="1 2">DSM 25350</strain>
    </source>
</reference>
<gene>
    <name evidence="1" type="ORF">C8D97_107278</name>
</gene>
<comment type="caution">
    <text evidence="1">The sequence shown here is derived from an EMBL/GenBank/DDBJ whole genome shotgun (WGS) entry which is preliminary data.</text>
</comment>
<dbReference type="AlphaFoldDB" id="A0A316FMI5"/>
<keyword evidence="2" id="KW-1185">Reference proteome</keyword>
<proteinExistence type="predicted"/>